<keyword evidence="2" id="KW-1185">Reference proteome</keyword>
<comment type="caution">
    <text evidence="1">The sequence shown here is derived from an EMBL/GenBank/DDBJ whole genome shotgun (WGS) entry which is preliminary data.</text>
</comment>
<evidence type="ECO:0000313" key="1">
    <source>
        <dbReference type="EMBL" id="RDY14731.1"/>
    </source>
</evidence>
<organism evidence="1 2">
    <name type="scientific">Mucuna pruriens</name>
    <name type="common">Velvet bean</name>
    <name type="synonym">Dolichos pruriens</name>
    <dbReference type="NCBI Taxonomy" id="157652"/>
    <lineage>
        <taxon>Eukaryota</taxon>
        <taxon>Viridiplantae</taxon>
        <taxon>Streptophyta</taxon>
        <taxon>Embryophyta</taxon>
        <taxon>Tracheophyta</taxon>
        <taxon>Spermatophyta</taxon>
        <taxon>Magnoliopsida</taxon>
        <taxon>eudicotyledons</taxon>
        <taxon>Gunneridae</taxon>
        <taxon>Pentapetalae</taxon>
        <taxon>rosids</taxon>
        <taxon>fabids</taxon>
        <taxon>Fabales</taxon>
        <taxon>Fabaceae</taxon>
        <taxon>Papilionoideae</taxon>
        <taxon>50 kb inversion clade</taxon>
        <taxon>NPAAA clade</taxon>
        <taxon>indigoferoid/millettioid clade</taxon>
        <taxon>Phaseoleae</taxon>
        <taxon>Mucuna</taxon>
    </lineage>
</organism>
<name>A0A371II49_MUCPR</name>
<proteinExistence type="predicted"/>
<accession>A0A371II49</accession>
<sequence>MLCWIEKPTPTLDNLQEVKIEKWERSNRMCLMISQNKKKKNNKGDAKGSFFETENMRFLEEVEFENEENTRNVIFDEESANDIVIEDNVQTIVPDIVPKQDYDEVLHQTPIKQPQQPKEVSLRRSIKERRHVIPYDYIIFLQERENNIGLTKDDPIKFCQAM</sequence>
<dbReference type="Proteomes" id="UP000257109">
    <property type="component" value="Unassembled WGS sequence"/>
</dbReference>
<gene>
    <name evidence="1" type="ORF">CR513_00165</name>
</gene>
<dbReference type="EMBL" id="QJKJ01000025">
    <property type="protein sequence ID" value="RDY14731.1"/>
    <property type="molecule type" value="Genomic_DNA"/>
</dbReference>
<reference evidence="1" key="1">
    <citation type="submission" date="2018-05" db="EMBL/GenBank/DDBJ databases">
        <title>Draft genome of Mucuna pruriens seed.</title>
        <authorList>
            <person name="Nnadi N.E."/>
            <person name="Vos R."/>
            <person name="Hasami M.H."/>
            <person name="Devisetty U.K."/>
            <person name="Aguiy J.C."/>
        </authorList>
    </citation>
    <scope>NUCLEOTIDE SEQUENCE [LARGE SCALE GENOMIC DNA]</scope>
    <source>
        <strain evidence="1">JCA_2017</strain>
    </source>
</reference>
<dbReference type="OrthoDB" id="1935865at2759"/>
<evidence type="ECO:0000313" key="2">
    <source>
        <dbReference type="Proteomes" id="UP000257109"/>
    </source>
</evidence>
<protein>
    <submittedName>
        <fullName evidence="1">Uncharacterized protein</fullName>
    </submittedName>
</protein>
<dbReference type="AlphaFoldDB" id="A0A371II49"/>
<feature type="non-terminal residue" evidence="1">
    <location>
        <position position="1"/>
    </location>
</feature>